<gene>
    <name evidence="4" type="ORF">MCOR_45004</name>
</gene>
<evidence type="ECO:0000313" key="4">
    <source>
        <dbReference type="EMBL" id="CAC5411972.1"/>
    </source>
</evidence>
<accession>A0A6J8DW47</accession>
<dbReference type="InterPro" id="IPR051150">
    <property type="entry name" value="SWT21/TCAB1_mRNA_Telomere"/>
</dbReference>
<dbReference type="PANTHER" id="PTHR13211">
    <property type="entry name" value="TELOMERASE CAJAL BODY PROTEIN 1"/>
    <property type="match status" value="1"/>
</dbReference>
<feature type="compositionally biased region" description="Basic and acidic residues" evidence="3">
    <location>
        <begin position="170"/>
        <end position="183"/>
    </location>
</feature>
<dbReference type="Pfam" id="PF00400">
    <property type="entry name" value="WD40"/>
    <property type="match status" value="6"/>
</dbReference>
<evidence type="ECO:0000256" key="2">
    <source>
        <dbReference type="ARBA" id="ARBA00041558"/>
    </source>
</evidence>
<evidence type="ECO:0000313" key="5">
    <source>
        <dbReference type="Proteomes" id="UP000507470"/>
    </source>
</evidence>
<proteinExistence type="inferred from homology"/>
<sequence length="759" mass="85211">MMMMDESANTQDLLQEMDDITGNGSHVSFTEMDNTQQIVNNIDEVIAQQASENTFKTNEIPHNVTSYQRTGNNSSQPTCQQTQDFLENMSEKIDVIQNVEIQSLNPNKSLQCNTQEQDPNFSLIISQSQNLEHLSDSNMSKESSVLNDIPVQSNKDINTGDGETGNCEPPSKKLKPEQKDEQTKPVFQFVPRNVTHNKNSSSVKTNLMLVSKKQIDPQCVSKTFDSGQTCSSQQISKGDNSKEPMYLQDEYRHSQERDKSCQADSDTTSFLDKSYDANVMLPADIVKTWRTPREIQEGEIVEIERNSDSLFTSQPTCFARIIDDFKKTEDNYLRGCKWSPDGKCLLTNSNDNKLRVYHYPTANTQSELKSSVTVKETDTVYDFCWNRKMSLEDPDTCCFLTTCRDGPVHMWDMASGHLKCTYRPYNHLDEIATAHSLALSLDGGKLYTGFNRMIRVFDVSRPGRHCIQRPTFVKHQGQPGIISCIAASPQGGGIYAAGSYARAIALYHEPEGNMVCMFQGQQGGVTHIAFSPDGTKLYSGGRKDPEILCWDLRKPGQILFVALRLCETNQRLYFDQDIVGRHLFSGCHDGTVCMWDTTQPPVKVLDESDHLLKLLICYISALADICFLVAMMVHVGRHLFSGCHDGTVCMWDTTQPPVKVLDDVGRHLFSGCHDGTVCMWDTTQPPVKVLDESDPLLKPIIKYKAHGDCVNGVSLNPYENVLATCSGQRHYPDLGDSDDNDSIESDVIDNSVKLWKFKS</sequence>
<dbReference type="SMART" id="SM00320">
    <property type="entry name" value="WD40"/>
    <property type="match status" value="9"/>
</dbReference>
<keyword evidence="5" id="KW-1185">Reference proteome</keyword>
<dbReference type="OrthoDB" id="239865at2759"/>
<dbReference type="Proteomes" id="UP000507470">
    <property type="component" value="Unassembled WGS sequence"/>
</dbReference>
<dbReference type="PANTHER" id="PTHR13211:SF0">
    <property type="entry name" value="TELOMERASE CAJAL BODY PROTEIN 1"/>
    <property type="match status" value="1"/>
</dbReference>
<evidence type="ECO:0000256" key="1">
    <source>
        <dbReference type="ARBA" id="ARBA00038279"/>
    </source>
</evidence>
<dbReference type="GO" id="GO:0015030">
    <property type="term" value="C:Cajal body"/>
    <property type="evidence" value="ECO:0007669"/>
    <property type="project" value="TreeGrafter"/>
</dbReference>
<organism evidence="4 5">
    <name type="scientific">Mytilus coruscus</name>
    <name type="common">Sea mussel</name>
    <dbReference type="NCBI Taxonomy" id="42192"/>
    <lineage>
        <taxon>Eukaryota</taxon>
        <taxon>Metazoa</taxon>
        <taxon>Spiralia</taxon>
        <taxon>Lophotrochozoa</taxon>
        <taxon>Mollusca</taxon>
        <taxon>Bivalvia</taxon>
        <taxon>Autobranchia</taxon>
        <taxon>Pteriomorphia</taxon>
        <taxon>Mytilida</taxon>
        <taxon>Mytiloidea</taxon>
        <taxon>Mytilidae</taxon>
        <taxon>Mytilinae</taxon>
        <taxon>Mytilus</taxon>
    </lineage>
</organism>
<dbReference type="GO" id="GO:0030576">
    <property type="term" value="P:Cajal body organization"/>
    <property type="evidence" value="ECO:0007669"/>
    <property type="project" value="TreeGrafter"/>
</dbReference>
<name>A0A6J8DW47_MYTCO</name>
<dbReference type="AlphaFoldDB" id="A0A6J8DW47"/>
<protein>
    <recommendedName>
        <fullName evidence="2">WD repeat-containing protein 79</fullName>
    </recommendedName>
</protein>
<dbReference type="InterPro" id="IPR036322">
    <property type="entry name" value="WD40_repeat_dom_sf"/>
</dbReference>
<dbReference type="GO" id="GO:0003723">
    <property type="term" value="F:RNA binding"/>
    <property type="evidence" value="ECO:0007669"/>
    <property type="project" value="TreeGrafter"/>
</dbReference>
<feature type="compositionally biased region" description="Polar residues" evidence="3">
    <location>
        <begin position="134"/>
        <end position="157"/>
    </location>
</feature>
<feature type="region of interest" description="Disordered" evidence="3">
    <location>
        <begin position="222"/>
        <end position="244"/>
    </location>
</feature>
<comment type="similarity">
    <text evidence="1">Belongs to the TCAB1 family.</text>
</comment>
<dbReference type="SUPFAM" id="SSF50978">
    <property type="entry name" value="WD40 repeat-like"/>
    <property type="match status" value="2"/>
</dbReference>
<feature type="region of interest" description="Disordered" evidence="3">
    <location>
        <begin position="134"/>
        <end position="201"/>
    </location>
</feature>
<dbReference type="Gene3D" id="2.130.10.10">
    <property type="entry name" value="YVTN repeat-like/Quinoprotein amine dehydrogenase"/>
    <property type="match status" value="2"/>
</dbReference>
<dbReference type="InterPro" id="IPR015943">
    <property type="entry name" value="WD40/YVTN_repeat-like_dom_sf"/>
</dbReference>
<dbReference type="InterPro" id="IPR001680">
    <property type="entry name" value="WD40_rpt"/>
</dbReference>
<evidence type="ECO:0000256" key="3">
    <source>
        <dbReference type="SAM" id="MobiDB-lite"/>
    </source>
</evidence>
<reference evidence="4 5" key="1">
    <citation type="submission" date="2020-06" db="EMBL/GenBank/DDBJ databases">
        <authorList>
            <person name="Li R."/>
            <person name="Bekaert M."/>
        </authorList>
    </citation>
    <scope>NUCLEOTIDE SEQUENCE [LARGE SCALE GENOMIC DNA]</scope>
    <source>
        <strain evidence="5">wild</strain>
    </source>
</reference>
<feature type="compositionally biased region" description="Polar residues" evidence="3">
    <location>
        <begin position="222"/>
        <end position="238"/>
    </location>
</feature>
<dbReference type="EMBL" id="CACVKT020007931">
    <property type="protein sequence ID" value="CAC5411972.1"/>
    <property type="molecule type" value="Genomic_DNA"/>
</dbReference>